<dbReference type="Proteomes" id="UP001063368">
    <property type="component" value="Chromosome"/>
</dbReference>
<dbReference type="SUPFAM" id="SSF50475">
    <property type="entry name" value="FMN-binding split barrel"/>
    <property type="match status" value="1"/>
</dbReference>
<dbReference type="PANTHER" id="PTHR30466:SF11">
    <property type="entry name" value="FLAVIN-DEPENDENT MONOOXYGENASE, REDUCTASE SUBUNIT HSAB"/>
    <property type="match status" value="1"/>
</dbReference>
<feature type="domain" description="GntR C-terminal" evidence="6">
    <location>
        <begin position="241"/>
        <end position="366"/>
    </location>
</feature>
<keyword evidence="4" id="KW-0238">DNA-binding</keyword>
<evidence type="ECO:0000256" key="2">
    <source>
        <dbReference type="ARBA" id="ARBA00023002"/>
    </source>
</evidence>
<keyword evidence="9" id="KW-1185">Reference proteome</keyword>
<feature type="domain" description="Flavin reductase like" evidence="7">
    <location>
        <begin position="21"/>
        <end position="164"/>
    </location>
</feature>
<comment type="similarity">
    <text evidence="1">Belongs to the non-flavoprotein flavin reductase family.</text>
</comment>
<keyword evidence="5" id="KW-0804">Transcription</keyword>
<dbReference type="SUPFAM" id="SSF48008">
    <property type="entry name" value="GntR ligand-binding domain-like"/>
    <property type="match status" value="1"/>
</dbReference>
<dbReference type="RefSeq" id="WP_263127735.1">
    <property type="nucleotide sequence ID" value="NZ_CP106856.1"/>
</dbReference>
<evidence type="ECO:0000256" key="5">
    <source>
        <dbReference type="ARBA" id="ARBA00023163"/>
    </source>
</evidence>
<proteinExistence type="inferred from homology"/>
<dbReference type="SMART" id="SM00895">
    <property type="entry name" value="FCD"/>
    <property type="match status" value="1"/>
</dbReference>
<dbReference type="InterPro" id="IPR002563">
    <property type="entry name" value="Flavin_Rdtase-like_dom"/>
</dbReference>
<dbReference type="Pfam" id="PF07729">
    <property type="entry name" value="FCD"/>
    <property type="match status" value="1"/>
</dbReference>
<organism evidence="8 9">
    <name type="scientific">Arthrobacter koreensis</name>
    <dbReference type="NCBI Taxonomy" id="199136"/>
    <lineage>
        <taxon>Bacteria</taxon>
        <taxon>Bacillati</taxon>
        <taxon>Actinomycetota</taxon>
        <taxon>Actinomycetes</taxon>
        <taxon>Micrococcales</taxon>
        <taxon>Micrococcaceae</taxon>
        <taxon>Arthrobacter</taxon>
    </lineage>
</organism>
<evidence type="ECO:0000313" key="9">
    <source>
        <dbReference type="Proteomes" id="UP001063368"/>
    </source>
</evidence>
<keyword evidence="3" id="KW-0805">Transcription regulation</keyword>
<dbReference type="EMBL" id="CP106856">
    <property type="protein sequence ID" value="UYB35849.1"/>
    <property type="molecule type" value="Genomic_DNA"/>
</dbReference>
<reference evidence="8" key="1">
    <citation type="submission" date="2022-09" db="EMBL/GenBank/DDBJ databases">
        <authorList>
            <person name="Li D."/>
            <person name="Cheng J."/>
            <person name="Li Y."/>
        </authorList>
    </citation>
    <scope>NUCLEOTIDE SEQUENCE</scope>
    <source>
        <strain evidence="8">DL</strain>
    </source>
</reference>
<dbReference type="PANTHER" id="PTHR30466">
    <property type="entry name" value="FLAVIN REDUCTASE"/>
    <property type="match status" value="1"/>
</dbReference>
<dbReference type="Gene3D" id="2.30.110.10">
    <property type="entry name" value="Electron Transport, Fmn-binding Protein, Chain A"/>
    <property type="match status" value="1"/>
</dbReference>
<dbReference type="InterPro" id="IPR050268">
    <property type="entry name" value="NADH-dep_flavin_reductase"/>
</dbReference>
<sequence length="382" mass="41418">MNTQDLLPIPGFDQDMFRRVVGHFASGVTVITTSHDGRLYGTTASAVSSLSMDPPMMLMCLNRSSSTHDAVRAAGIYVINILADHQEDLALRFGRKGADKFSGVGYTVSEHGGVPVLEDVLATITCVVTEAPQGGSHTVFFGQVVDARAASGNPLAYYRGAFGRLESVRELDTYRKVRRWVLSRSTPSGGELEIHNLVTALGAEPDDVFNSLVKLTTEGLVSRSDSGAFQVTPITAELSDGLYEGRAMIEAGVIASRAQGFDEGLLETLLQLTKDMEGIRCSADGSLRDFLELHSRFHQSLVRASGSSQLFESYRRLSIAGVWTEAWDDTDWRDLLDHAELSRLAEALRTGETDAAIDAVRAYTEQAKHFARLAIASRGGAV</sequence>
<gene>
    <name evidence="8" type="ORF">N9A08_14725</name>
</gene>
<evidence type="ECO:0000256" key="1">
    <source>
        <dbReference type="ARBA" id="ARBA00008898"/>
    </source>
</evidence>
<dbReference type="Gene3D" id="1.20.120.530">
    <property type="entry name" value="GntR ligand-binding domain-like"/>
    <property type="match status" value="1"/>
</dbReference>
<dbReference type="Pfam" id="PF01613">
    <property type="entry name" value="Flavin_Reduct"/>
    <property type="match status" value="1"/>
</dbReference>
<dbReference type="InterPro" id="IPR011711">
    <property type="entry name" value="GntR_C"/>
</dbReference>
<name>A0ABY6FSY3_9MICC</name>
<evidence type="ECO:0000313" key="8">
    <source>
        <dbReference type="EMBL" id="UYB35849.1"/>
    </source>
</evidence>
<dbReference type="SMART" id="SM00903">
    <property type="entry name" value="Flavin_Reduct"/>
    <property type="match status" value="1"/>
</dbReference>
<dbReference type="InterPro" id="IPR008920">
    <property type="entry name" value="TF_FadR/GntR_C"/>
</dbReference>
<keyword evidence="2" id="KW-0560">Oxidoreductase</keyword>
<accession>A0ABY6FSY3</accession>
<dbReference type="InterPro" id="IPR012349">
    <property type="entry name" value="Split_barrel_FMN-bd"/>
</dbReference>
<protein>
    <submittedName>
        <fullName evidence="8">Flavin reductase</fullName>
    </submittedName>
</protein>
<evidence type="ECO:0000259" key="7">
    <source>
        <dbReference type="SMART" id="SM00903"/>
    </source>
</evidence>
<evidence type="ECO:0000259" key="6">
    <source>
        <dbReference type="SMART" id="SM00895"/>
    </source>
</evidence>
<evidence type="ECO:0000256" key="4">
    <source>
        <dbReference type="ARBA" id="ARBA00023125"/>
    </source>
</evidence>
<evidence type="ECO:0000256" key="3">
    <source>
        <dbReference type="ARBA" id="ARBA00023015"/>
    </source>
</evidence>